<evidence type="ECO:0000313" key="3">
    <source>
        <dbReference type="Proteomes" id="UP000002668"/>
    </source>
</evidence>
<organism evidence="2 3">
    <name type="scientific">Leptosphaeria maculans (strain JN3 / isolate v23.1.3 / race Av1-4-5-6-7-8)</name>
    <name type="common">Blackleg fungus</name>
    <name type="synonym">Phoma lingam</name>
    <dbReference type="NCBI Taxonomy" id="985895"/>
    <lineage>
        <taxon>Eukaryota</taxon>
        <taxon>Fungi</taxon>
        <taxon>Dikarya</taxon>
        <taxon>Ascomycota</taxon>
        <taxon>Pezizomycotina</taxon>
        <taxon>Dothideomycetes</taxon>
        <taxon>Pleosporomycetidae</taxon>
        <taxon>Pleosporales</taxon>
        <taxon>Pleosporineae</taxon>
        <taxon>Leptosphaeriaceae</taxon>
        <taxon>Plenodomus</taxon>
        <taxon>Plenodomus lingam/Leptosphaeria maculans species complex</taxon>
    </lineage>
</organism>
<evidence type="ECO:0000256" key="1">
    <source>
        <dbReference type="SAM" id="MobiDB-lite"/>
    </source>
</evidence>
<feature type="region of interest" description="Disordered" evidence="1">
    <location>
        <begin position="99"/>
        <end position="158"/>
    </location>
</feature>
<dbReference type="GeneID" id="13289015"/>
<gene>
    <name evidence="2" type="ORF">LEMA_P084600.1</name>
</gene>
<name>E5A6H6_LEPMJ</name>
<reference evidence="3" key="1">
    <citation type="journal article" date="2011" name="Nat. Commun.">
        <title>Effector diversification within compartments of the Leptosphaeria maculans genome affected by Repeat-Induced Point mutations.</title>
        <authorList>
            <person name="Rouxel T."/>
            <person name="Grandaubert J."/>
            <person name="Hane J.K."/>
            <person name="Hoede C."/>
            <person name="van de Wouw A.P."/>
            <person name="Couloux A."/>
            <person name="Dominguez V."/>
            <person name="Anthouard V."/>
            <person name="Bally P."/>
            <person name="Bourras S."/>
            <person name="Cozijnsen A.J."/>
            <person name="Ciuffetti L.M."/>
            <person name="Degrave A."/>
            <person name="Dilmaghani A."/>
            <person name="Duret L."/>
            <person name="Fudal I."/>
            <person name="Goodwin S.B."/>
            <person name="Gout L."/>
            <person name="Glaser N."/>
            <person name="Linglin J."/>
            <person name="Kema G.H.J."/>
            <person name="Lapalu N."/>
            <person name="Lawrence C.B."/>
            <person name="May K."/>
            <person name="Meyer M."/>
            <person name="Ollivier B."/>
            <person name="Poulain J."/>
            <person name="Schoch C.L."/>
            <person name="Simon A."/>
            <person name="Spatafora J.W."/>
            <person name="Stachowiak A."/>
            <person name="Turgeon B.G."/>
            <person name="Tyler B.M."/>
            <person name="Vincent D."/>
            <person name="Weissenbach J."/>
            <person name="Amselem J."/>
            <person name="Quesneville H."/>
            <person name="Oliver R.P."/>
            <person name="Wincker P."/>
            <person name="Balesdent M.-H."/>
            <person name="Howlett B.J."/>
        </authorList>
    </citation>
    <scope>NUCLEOTIDE SEQUENCE [LARGE SCALE GENOMIC DNA]</scope>
    <source>
        <strain evidence="3">JN3 / isolate v23.1.3 / race Av1-4-5-6-7-8</strain>
    </source>
</reference>
<feature type="compositionally biased region" description="Gly residues" evidence="1">
    <location>
        <begin position="108"/>
        <end position="121"/>
    </location>
</feature>
<dbReference type="InParanoid" id="E5A6H6"/>
<dbReference type="HOGENOM" id="CLU_1541056_0_0_1"/>
<dbReference type="EMBL" id="FP929135">
    <property type="protein sequence ID" value="CBX99221.1"/>
    <property type="molecule type" value="Genomic_DNA"/>
</dbReference>
<feature type="region of interest" description="Disordered" evidence="1">
    <location>
        <begin position="24"/>
        <end position="58"/>
    </location>
</feature>
<keyword evidence="3" id="KW-1185">Reference proteome</keyword>
<dbReference type="OMA" id="HAWTTFQ"/>
<sequence length="205" mass="22096">MPPPTNPLSPIFSPTTELLDLGRERFDQATANPTSRDHALLRGPQHTQPYMLPTGKAPRGLESKVFAWNVFQHTTEERDEREEAKGDLHEGQLHRYNRAARREEERGGMGGGGGGGGGGGFTSAAATRGRERGMPIRTLTNPAPGTNSPRNNSARPLTQAQHPIHATDALCAGRKPDVSAPPLAKGFAEELDRSMFWDGPMATGV</sequence>
<dbReference type="AlphaFoldDB" id="E5A6H6"/>
<feature type="compositionally biased region" description="Polar residues" evidence="1">
    <location>
        <begin position="138"/>
        <end position="158"/>
    </location>
</feature>
<protein>
    <submittedName>
        <fullName evidence="2">Uncharacterized protein</fullName>
    </submittedName>
</protein>
<proteinExistence type="predicted"/>
<dbReference type="VEuPathDB" id="FungiDB:LEMA_P084600.1"/>
<accession>E5A6H6</accession>
<dbReference type="Proteomes" id="UP000002668">
    <property type="component" value="Genome"/>
</dbReference>
<dbReference type="OrthoDB" id="3784677at2759"/>
<evidence type="ECO:0000313" key="2">
    <source>
        <dbReference type="EMBL" id="CBX99221.1"/>
    </source>
</evidence>